<sequence>MASIYQYCVVIVTTATEADATLLAQQLVQARLAACVQIYPIQSMYRWQGEVHQDREWQLLIKTRYALFPQVRDRLQEWHSYEVPEIIALPIIAGSSAYLGWLEAETQVPPTE</sequence>
<dbReference type="KEGG" id="slw:BRW62_11950"/>
<dbReference type="SUPFAM" id="SSF54913">
    <property type="entry name" value="GlnB-like"/>
    <property type="match status" value="1"/>
</dbReference>
<gene>
    <name evidence="2" type="ORF">BRW62_11950</name>
</gene>
<organism evidence="2 3">
    <name type="scientific">Parathermosynechococcus lividus PCC 6715</name>
    <dbReference type="NCBI Taxonomy" id="1917166"/>
    <lineage>
        <taxon>Bacteria</taxon>
        <taxon>Bacillati</taxon>
        <taxon>Cyanobacteriota</taxon>
        <taxon>Cyanophyceae</taxon>
        <taxon>Acaryochloridales</taxon>
        <taxon>Thermosynechococcaceae</taxon>
        <taxon>Parathermosynechococcus</taxon>
    </lineage>
</organism>
<dbReference type="GO" id="GO:0005507">
    <property type="term" value="F:copper ion binding"/>
    <property type="evidence" value="ECO:0007669"/>
    <property type="project" value="TreeGrafter"/>
</dbReference>
<dbReference type="InterPro" id="IPR011322">
    <property type="entry name" value="N-reg_PII-like_a/b"/>
</dbReference>
<dbReference type="Proteomes" id="UP000231057">
    <property type="component" value="Chromosome"/>
</dbReference>
<keyword evidence="3" id="KW-1185">Reference proteome</keyword>
<dbReference type="GO" id="GO:0010038">
    <property type="term" value="P:response to metal ion"/>
    <property type="evidence" value="ECO:0007669"/>
    <property type="project" value="InterPro"/>
</dbReference>
<dbReference type="OrthoDB" id="37622at2"/>
<dbReference type="AlphaFoldDB" id="A0A2D2Q468"/>
<accession>A0A2D2Q468</accession>
<reference evidence="2 3" key="1">
    <citation type="submission" date="2016-11" db="EMBL/GenBank/DDBJ databases">
        <title>Complete genome sequence of thermophilic cyanobacteria strain Synechococcus sp. PCC6715.</title>
        <authorList>
            <person name="Tang J."/>
            <person name="Daroch M."/>
            <person name="Liang Y."/>
            <person name="Jiang D."/>
            <person name="Shah M."/>
        </authorList>
    </citation>
    <scope>NUCLEOTIDE SEQUENCE [LARGE SCALE GENOMIC DNA]</scope>
    <source>
        <strain evidence="2 3">PCC 6715</strain>
    </source>
</reference>
<protein>
    <submittedName>
        <fullName evidence="2">Divalent-cation tolerance protein CutA</fullName>
    </submittedName>
</protein>
<dbReference type="Pfam" id="PF03091">
    <property type="entry name" value="CutA1"/>
    <property type="match status" value="1"/>
</dbReference>
<dbReference type="Gene3D" id="3.30.70.120">
    <property type="match status" value="1"/>
</dbReference>
<dbReference type="EMBL" id="CP018092">
    <property type="protein sequence ID" value="ATS19324.1"/>
    <property type="molecule type" value="Genomic_DNA"/>
</dbReference>
<dbReference type="InterPro" id="IPR004323">
    <property type="entry name" value="Ion_tolerance_CutA"/>
</dbReference>
<proteinExistence type="inferred from homology"/>
<evidence type="ECO:0000313" key="3">
    <source>
        <dbReference type="Proteomes" id="UP000231057"/>
    </source>
</evidence>
<dbReference type="RefSeq" id="WP_099799658.1">
    <property type="nucleotide sequence ID" value="NZ_CP018092.1"/>
</dbReference>
<dbReference type="InterPro" id="IPR015867">
    <property type="entry name" value="N-reg_PII/ATP_PRibTrfase_C"/>
</dbReference>
<dbReference type="PANTHER" id="PTHR23419:SF8">
    <property type="entry name" value="FI09726P"/>
    <property type="match status" value="1"/>
</dbReference>
<dbReference type="PANTHER" id="PTHR23419">
    <property type="entry name" value="DIVALENT CATION TOLERANCE CUTA-RELATED"/>
    <property type="match status" value="1"/>
</dbReference>
<evidence type="ECO:0000256" key="1">
    <source>
        <dbReference type="ARBA" id="ARBA00010169"/>
    </source>
</evidence>
<evidence type="ECO:0000313" key="2">
    <source>
        <dbReference type="EMBL" id="ATS19324.1"/>
    </source>
</evidence>
<name>A0A2D2Q468_PARLV</name>
<reference evidence="3" key="2">
    <citation type="journal article" date="2022" name="Front. Microbiol.">
        <title>Comparative Genomic Analysis Revealed Distinct Molecular Components and Organization of CO2-Concentrating Mechanism in Thermophilic Cyanobacteria.</title>
        <authorList>
            <person name="Tang J."/>
            <person name="Zhou H."/>
            <person name="Yao D."/>
            <person name="Riaz S."/>
            <person name="You D."/>
            <person name="Klepacz-Smolka A."/>
            <person name="Daroch M."/>
        </authorList>
    </citation>
    <scope>NUCLEOTIDE SEQUENCE [LARGE SCALE GENOMIC DNA]</scope>
    <source>
        <strain evidence="3">PCC 6715</strain>
    </source>
</reference>
<comment type="similarity">
    <text evidence="1">Belongs to the CutA family.</text>
</comment>